<dbReference type="EMBL" id="MU007076">
    <property type="protein sequence ID" value="KAF2424258.1"/>
    <property type="molecule type" value="Genomic_DNA"/>
</dbReference>
<evidence type="ECO:0000313" key="2">
    <source>
        <dbReference type="Proteomes" id="UP000800235"/>
    </source>
</evidence>
<comment type="caution">
    <text evidence="1">The sequence shown here is derived from an EMBL/GenBank/DDBJ whole genome shotgun (WGS) entry which is preliminary data.</text>
</comment>
<name>A0A9P4NJE4_9PEZI</name>
<protein>
    <submittedName>
        <fullName evidence="1">Uncharacterized protein</fullName>
    </submittedName>
</protein>
<dbReference type="AlphaFoldDB" id="A0A9P4NJE4"/>
<sequence length="131" mass="15019">MNIMYRHVFPGRRVYHFQCGTQRIVTTFANQLNSTWTHVTEFSCVDHLGREVTVLRCCRPVSTLFTLSTCPTLSVSIFFITLNLISVQISTLALSLLILRLPFILPSRSAIHIVRTKRNECRAACRFVMLT</sequence>
<organism evidence="1 2">
    <name type="scientific">Tothia fuscella</name>
    <dbReference type="NCBI Taxonomy" id="1048955"/>
    <lineage>
        <taxon>Eukaryota</taxon>
        <taxon>Fungi</taxon>
        <taxon>Dikarya</taxon>
        <taxon>Ascomycota</taxon>
        <taxon>Pezizomycotina</taxon>
        <taxon>Dothideomycetes</taxon>
        <taxon>Pleosporomycetidae</taxon>
        <taxon>Venturiales</taxon>
        <taxon>Cylindrosympodiaceae</taxon>
        <taxon>Tothia</taxon>
    </lineage>
</organism>
<dbReference type="Proteomes" id="UP000800235">
    <property type="component" value="Unassembled WGS sequence"/>
</dbReference>
<evidence type="ECO:0000313" key="1">
    <source>
        <dbReference type="EMBL" id="KAF2424258.1"/>
    </source>
</evidence>
<accession>A0A9P4NJE4</accession>
<gene>
    <name evidence="1" type="ORF">EJ08DRAFT_420334</name>
</gene>
<reference evidence="1" key="1">
    <citation type="journal article" date="2020" name="Stud. Mycol.">
        <title>101 Dothideomycetes genomes: a test case for predicting lifestyles and emergence of pathogens.</title>
        <authorList>
            <person name="Haridas S."/>
            <person name="Albert R."/>
            <person name="Binder M."/>
            <person name="Bloem J."/>
            <person name="Labutti K."/>
            <person name="Salamov A."/>
            <person name="Andreopoulos B."/>
            <person name="Baker S."/>
            <person name="Barry K."/>
            <person name="Bills G."/>
            <person name="Bluhm B."/>
            <person name="Cannon C."/>
            <person name="Castanera R."/>
            <person name="Culley D."/>
            <person name="Daum C."/>
            <person name="Ezra D."/>
            <person name="Gonzalez J."/>
            <person name="Henrissat B."/>
            <person name="Kuo A."/>
            <person name="Liang C."/>
            <person name="Lipzen A."/>
            <person name="Lutzoni F."/>
            <person name="Magnuson J."/>
            <person name="Mondo S."/>
            <person name="Nolan M."/>
            <person name="Ohm R."/>
            <person name="Pangilinan J."/>
            <person name="Park H.-J."/>
            <person name="Ramirez L."/>
            <person name="Alfaro M."/>
            <person name="Sun H."/>
            <person name="Tritt A."/>
            <person name="Yoshinaga Y."/>
            <person name="Zwiers L.-H."/>
            <person name="Turgeon B."/>
            <person name="Goodwin S."/>
            <person name="Spatafora J."/>
            <person name="Crous P."/>
            <person name="Grigoriev I."/>
        </authorList>
    </citation>
    <scope>NUCLEOTIDE SEQUENCE</scope>
    <source>
        <strain evidence="1">CBS 130266</strain>
    </source>
</reference>
<keyword evidence="2" id="KW-1185">Reference proteome</keyword>
<proteinExistence type="predicted"/>